<reference evidence="2" key="2">
    <citation type="submission" date="2015-01" db="EMBL/GenBank/DDBJ databases">
        <title>Evolutionary Origins and Diversification of the Mycorrhizal Mutualists.</title>
        <authorList>
            <consortium name="DOE Joint Genome Institute"/>
            <consortium name="Mycorrhizal Genomics Consortium"/>
            <person name="Kohler A."/>
            <person name="Kuo A."/>
            <person name="Nagy L.G."/>
            <person name="Floudas D."/>
            <person name="Copeland A."/>
            <person name="Barry K.W."/>
            <person name="Cichocki N."/>
            <person name="Veneault-Fourrey C."/>
            <person name="LaButti K."/>
            <person name="Lindquist E.A."/>
            <person name="Lipzen A."/>
            <person name="Lundell T."/>
            <person name="Morin E."/>
            <person name="Murat C."/>
            <person name="Riley R."/>
            <person name="Ohm R."/>
            <person name="Sun H."/>
            <person name="Tunlid A."/>
            <person name="Henrissat B."/>
            <person name="Grigoriev I.V."/>
            <person name="Hibbett D.S."/>
            <person name="Martin F."/>
        </authorList>
    </citation>
    <scope>NUCLEOTIDE SEQUENCE [LARGE SCALE GENOMIC DNA]</scope>
    <source>
        <strain evidence="2">UH-Slu-Lm8-n1</strain>
    </source>
</reference>
<organism evidence="1 2">
    <name type="scientific">Suillus luteus UH-Slu-Lm8-n1</name>
    <dbReference type="NCBI Taxonomy" id="930992"/>
    <lineage>
        <taxon>Eukaryota</taxon>
        <taxon>Fungi</taxon>
        <taxon>Dikarya</taxon>
        <taxon>Basidiomycota</taxon>
        <taxon>Agaricomycotina</taxon>
        <taxon>Agaricomycetes</taxon>
        <taxon>Agaricomycetidae</taxon>
        <taxon>Boletales</taxon>
        <taxon>Suillineae</taxon>
        <taxon>Suillaceae</taxon>
        <taxon>Suillus</taxon>
    </lineage>
</organism>
<name>A0A0D0BQT4_9AGAM</name>
<dbReference type="AlphaFoldDB" id="A0A0D0BQT4"/>
<keyword evidence="2" id="KW-1185">Reference proteome</keyword>
<dbReference type="HOGENOM" id="CLU_2544101_0_0_1"/>
<evidence type="ECO:0000313" key="1">
    <source>
        <dbReference type="EMBL" id="KIK48042.1"/>
    </source>
</evidence>
<dbReference type="InParanoid" id="A0A0D0BQT4"/>
<reference evidence="1 2" key="1">
    <citation type="submission" date="2014-04" db="EMBL/GenBank/DDBJ databases">
        <authorList>
            <consortium name="DOE Joint Genome Institute"/>
            <person name="Kuo A."/>
            <person name="Ruytinx J."/>
            <person name="Rineau F."/>
            <person name="Colpaert J."/>
            <person name="Kohler A."/>
            <person name="Nagy L.G."/>
            <person name="Floudas D."/>
            <person name="Copeland A."/>
            <person name="Barry K.W."/>
            <person name="Cichocki N."/>
            <person name="Veneault-Fourrey C."/>
            <person name="LaButti K."/>
            <person name="Lindquist E.A."/>
            <person name="Lipzen A."/>
            <person name="Lundell T."/>
            <person name="Morin E."/>
            <person name="Murat C."/>
            <person name="Sun H."/>
            <person name="Tunlid A."/>
            <person name="Henrissat B."/>
            <person name="Grigoriev I.V."/>
            <person name="Hibbett D.S."/>
            <person name="Martin F."/>
            <person name="Nordberg H.P."/>
            <person name="Cantor M.N."/>
            <person name="Hua S.X."/>
        </authorList>
    </citation>
    <scope>NUCLEOTIDE SEQUENCE [LARGE SCALE GENOMIC DNA]</scope>
    <source>
        <strain evidence="1 2">UH-Slu-Lm8-n1</strain>
    </source>
</reference>
<dbReference type="OrthoDB" id="2679167at2759"/>
<dbReference type="Proteomes" id="UP000054485">
    <property type="component" value="Unassembled WGS sequence"/>
</dbReference>
<protein>
    <submittedName>
        <fullName evidence="1">Uncharacterized protein</fullName>
    </submittedName>
</protein>
<gene>
    <name evidence="1" type="ORF">CY34DRAFT_125840</name>
</gene>
<sequence length="83" mass="9109">MNSLNSQRRALEELTANLESCQIDTNAIYATNHFFHQGSVSNPIGPCQDFRAIIDEVTPGVLPVDLTSPANLSPSSNFTEHHQ</sequence>
<evidence type="ECO:0000313" key="2">
    <source>
        <dbReference type="Proteomes" id="UP000054485"/>
    </source>
</evidence>
<proteinExistence type="predicted"/>
<dbReference type="EMBL" id="KN835141">
    <property type="protein sequence ID" value="KIK48042.1"/>
    <property type="molecule type" value="Genomic_DNA"/>
</dbReference>
<accession>A0A0D0BQT4</accession>